<reference evidence="3 4" key="1">
    <citation type="journal article" date="2024" name="Arch. Microbiol.">
        <title>Corallococcus caeni sp. nov., a novel myxobacterium isolated from activated sludge.</title>
        <authorList>
            <person name="Tomita S."/>
            <person name="Nakai R."/>
            <person name="Kuroda K."/>
            <person name="Kurashita H."/>
            <person name="Hatamoto M."/>
            <person name="Yamaguchi T."/>
            <person name="Narihiro T."/>
        </authorList>
    </citation>
    <scope>NUCLEOTIDE SEQUENCE [LARGE SCALE GENOMIC DNA]</scope>
    <source>
        <strain evidence="3 4">NO1</strain>
    </source>
</reference>
<dbReference type="PANTHER" id="PTHR43081">
    <property type="entry name" value="ADENYLATE CYCLASE, TERMINAL-DIFFERENTIATION SPECIFIC-RELATED"/>
    <property type="match status" value="1"/>
</dbReference>
<dbReference type="SMART" id="SM01080">
    <property type="entry name" value="CHASE2"/>
    <property type="match status" value="1"/>
</dbReference>
<feature type="transmembrane region" description="Helical" evidence="1">
    <location>
        <begin position="545"/>
        <end position="567"/>
    </location>
</feature>
<dbReference type="CDD" id="cd07302">
    <property type="entry name" value="CHD"/>
    <property type="match status" value="1"/>
</dbReference>
<organism evidence="3 4">
    <name type="scientific">Corallococcus caeni</name>
    <dbReference type="NCBI Taxonomy" id="3082388"/>
    <lineage>
        <taxon>Bacteria</taxon>
        <taxon>Pseudomonadati</taxon>
        <taxon>Myxococcota</taxon>
        <taxon>Myxococcia</taxon>
        <taxon>Myxococcales</taxon>
        <taxon>Cystobacterineae</taxon>
        <taxon>Myxococcaceae</taxon>
        <taxon>Corallococcus</taxon>
    </lineage>
</organism>
<accession>A0ABQ6QWG4</accession>
<dbReference type="Proteomes" id="UP001342631">
    <property type="component" value="Unassembled WGS sequence"/>
</dbReference>
<dbReference type="Pfam" id="PF00211">
    <property type="entry name" value="Guanylate_cyc"/>
    <property type="match status" value="1"/>
</dbReference>
<dbReference type="EMBL" id="BTTX01000004">
    <property type="protein sequence ID" value="GMU08026.1"/>
    <property type="molecule type" value="Genomic_DNA"/>
</dbReference>
<dbReference type="InterPro" id="IPR050697">
    <property type="entry name" value="Adenylyl/Guanylyl_Cyclase_3/4"/>
</dbReference>
<dbReference type="PROSITE" id="PS51257">
    <property type="entry name" value="PROKAR_LIPOPROTEIN"/>
    <property type="match status" value="1"/>
</dbReference>
<evidence type="ECO:0000313" key="3">
    <source>
        <dbReference type="EMBL" id="GMU08026.1"/>
    </source>
</evidence>
<dbReference type="RefSeq" id="WP_338278838.1">
    <property type="nucleotide sequence ID" value="NZ_BTTX01000004.1"/>
</dbReference>
<dbReference type="SMART" id="SM00044">
    <property type="entry name" value="CYCc"/>
    <property type="match status" value="1"/>
</dbReference>
<keyword evidence="1" id="KW-0472">Membrane</keyword>
<feature type="transmembrane region" description="Helical" evidence="1">
    <location>
        <begin position="490"/>
        <end position="511"/>
    </location>
</feature>
<sequence length="868" mass="94706">MQRLRIHSSGRRFLHRLGFSLVMAALFGCLLGLLVSQRVTGPTRPDDTPAPLLSPSGFIEGISHWLDGGERVFYDWRIRQLGEVSERSDRVVLVSIDDDTLAEAQQGPRADIAAYPWPRQVMGGMVHRLMEEGASVVMLDFAYPELSPRACVTPTRSGRGALSQDDDALRALLDQDPGHSVLAFRWGAEGTRTLPPTGRLWPYRVRLGSYPGVTEARARAQSVLALQRPAFLIPAGKGLEVWAGVADEGEGRNLGEQLGTAAASIQERRAADDAFRVAPSDLFLALASVQVQGLDPEKLPEVRQLQHPVTPLLSPASGYGATTLPADPDGVVRGVPHLVAYSPRGGERYVLPSLPLAAAMRLAGTQKLRYAEGRLFIGDKYSIPMDASGYSLLRWEAPSATRGARGPLARSIRAWNVLLNLFDTQEARPARFDHDLDGRAVILTNTSSYAPERRVTPIGPGIANGAVLGQALANILASDGITRAPPKVDMLATMGLAFIGAFLALSCSWLLRSVGGAFLFVCVAVAAGAGYVGAAGYVFVHDKLWIAVAGPLWSGGLAFLVTTLYAFRTEQDVREFVHSALGRYVSPEVARLVARDVSLMKPERRQMTVYLCDIEGFTRLSQALPPEQLVPLLNTFLTEMTAVVRATVGQVDKYIGDSVLAFWGAPVRTDRHAHLACEAALKLQAALAQKQPLWEKQFGHRLAVRAGIDTGDLLVGDMGSELKSHYTVMGDAVGMAGRLEAANKEYGTQVLVGQTTAQLASDAYVFREVDRVLLRDRPQPVRVHELLGRRGEFSQEKQAGMALYEKALIAYYGRDFLVAQELFRRCTVEHGDTVARVYVQRCQRLIQTPPPADWDGVIRWGRRSTDSR</sequence>
<dbReference type="InterPro" id="IPR007890">
    <property type="entry name" value="CHASE2"/>
</dbReference>
<dbReference type="PROSITE" id="PS50125">
    <property type="entry name" value="GUANYLATE_CYCLASE_2"/>
    <property type="match status" value="1"/>
</dbReference>
<dbReference type="PANTHER" id="PTHR43081:SF1">
    <property type="entry name" value="ADENYLATE CYCLASE, TERMINAL-DIFFERENTIATION SPECIFIC"/>
    <property type="match status" value="1"/>
</dbReference>
<keyword evidence="1" id="KW-0812">Transmembrane</keyword>
<dbReference type="InterPro" id="IPR001054">
    <property type="entry name" value="A/G_cyclase"/>
</dbReference>
<dbReference type="InterPro" id="IPR029787">
    <property type="entry name" value="Nucleotide_cyclase"/>
</dbReference>
<feature type="domain" description="Guanylate cyclase" evidence="2">
    <location>
        <begin position="608"/>
        <end position="740"/>
    </location>
</feature>
<evidence type="ECO:0000256" key="1">
    <source>
        <dbReference type="SAM" id="Phobius"/>
    </source>
</evidence>
<evidence type="ECO:0000259" key="2">
    <source>
        <dbReference type="PROSITE" id="PS50125"/>
    </source>
</evidence>
<feature type="transmembrane region" description="Helical" evidence="1">
    <location>
        <begin position="518"/>
        <end position="539"/>
    </location>
</feature>
<gene>
    <name evidence="3" type="ORF">ASNO1_42790</name>
</gene>
<keyword evidence="4" id="KW-1185">Reference proteome</keyword>
<dbReference type="SUPFAM" id="SSF55073">
    <property type="entry name" value="Nucleotide cyclase"/>
    <property type="match status" value="1"/>
</dbReference>
<evidence type="ECO:0000313" key="4">
    <source>
        <dbReference type="Proteomes" id="UP001342631"/>
    </source>
</evidence>
<dbReference type="Gene3D" id="3.30.70.1230">
    <property type="entry name" value="Nucleotide cyclase"/>
    <property type="match status" value="1"/>
</dbReference>
<name>A0ABQ6QWG4_9BACT</name>
<protein>
    <recommendedName>
        <fullName evidence="2">Guanylate cyclase domain-containing protein</fullName>
    </recommendedName>
</protein>
<comment type="caution">
    <text evidence="3">The sequence shown here is derived from an EMBL/GenBank/DDBJ whole genome shotgun (WGS) entry which is preliminary data.</text>
</comment>
<keyword evidence="1" id="KW-1133">Transmembrane helix</keyword>
<dbReference type="Pfam" id="PF05226">
    <property type="entry name" value="CHASE2"/>
    <property type="match status" value="1"/>
</dbReference>
<proteinExistence type="predicted"/>